<protein>
    <submittedName>
        <fullName evidence="3">Inorganic phosphate transport protein-like protein</fullName>
    </submittedName>
</protein>
<dbReference type="PIRSF" id="PIRSF008756">
    <property type="entry name" value="P_tr_PHO88"/>
    <property type="match status" value="1"/>
</dbReference>
<keyword evidence="2" id="KW-1133">Transmembrane helix</keyword>
<keyword evidence="2" id="KW-0472">Membrane</keyword>
<dbReference type="Proteomes" id="UP000029964">
    <property type="component" value="Unassembled WGS sequence"/>
</dbReference>
<gene>
    <name evidence="3" type="ORF">ACRE_006230</name>
</gene>
<dbReference type="PANTHER" id="PTHR28112">
    <property type="entry name" value="SRP-INDEPENDENT TARGETING PROTEIN 3"/>
    <property type="match status" value="1"/>
</dbReference>
<evidence type="ECO:0000313" key="4">
    <source>
        <dbReference type="Proteomes" id="UP000029964"/>
    </source>
</evidence>
<dbReference type="InterPro" id="IPR012098">
    <property type="entry name" value="SND3_fun"/>
</dbReference>
<accession>A0A086TGS3</accession>
<evidence type="ECO:0000313" key="3">
    <source>
        <dbReference type="EMBL" id="KFH48555.1"/>
    </source>
</evidence>
<feature type="compositionally biased region" description="Basic and acidic residues" evidence="1">
    <location>
        <begin position="173"/>
        <end position="192"/>
    </location>
</feature>
<evidence type="ECO:0000256" key="1">
    <source>
        <dbReference type="SAM" id="MobiDB-lite"/>
    </source>
</evidence>
<feature type="region of interest" description="Disordered" evidence="1">
    <location>
        <begin position="169"/>
        <end position="192"/>
    </location>
</feature>
<dbReference type="HOGENOM" id="CLU_099163_0_0_1"/>
<dbReference type="GO" id="GO:0005739">
    <property type="term" value="C:mitochondrion"/>
    <property type="evidence" value="ECO:0007669"/>
    <property type="project" value="TreeGrafter"/>
</dbReference>
<dbReference type="EMBL" id="JPKY01000003">
    <property type="protein sequence ID" value="KFH48555.1"/>
    <property type="molecule type" value="Genomic_DNA"/>
</dbReference>
<dbReference type="STRING" id="857340.A0A086TGS3"/>
<feature type="transmembrane region" description="Helical" evidence="2">
    <location>
        <begin position="34"/>
        <end position="53"/>
    </location>
</feature>
<dbReference type="GO" id="GO:0005783">
    <property type="term" value="C:endoplasmic reticulum"/>
    <property type="evidence" value="ECO:0007669"/>
    <property type="project" value="InterPro"/>
</dbReference>
<reference evidence="4" key="1">
    <citation type="journal article" date="2014" name="Genome Announc.">
        <title>Genome sequence and annotation of Acremonium chrysogenum, producer of the beta-lactam antibiotic cephalosporin C.</title>
        <authorList>
            <person name="Terfehr D."/>
            <person name="Dahlmann T.A."/>
            <person name="Specht T."/>
            <person name="Zadra I."/>
            <person name="Kuernsteiner H."/>
            <person name="Kueck U."/>
        </authorList>
    </citation>
    <scope>NUCLEOTIDE SEQUENCE [LARGE SCALE GENOMIC DNA]</scope>
    <source>
        <strain evidence="4">ATCC 11550 / CBS 779.69 / DSM 880 / IAM 14645 / JCM 23072 / IMI 49137</strain>
    </source>
</reference>
<keyword evidence="2" id="KW-0812">Transmembrane</keyword>
<dbReference type="AlphaFoldDB" id="A0A086TGS3"/>
<dbReference type="GO" id="GO:0045047">
    <property type="term" value="P:protein targeting to ER"/>
    <property type="evidence" value="ECO:0007669"/>
    <property type="project" value="InterPro"/>
</dbReference>
<comment type="caution">
    <text evidence="3">The sequence shown here is derived from an EMBL/GenBank/DDBJ whole genome shotgun (WGS) entry which is preliminary data.</text>
</comment>
<keyword evidence="4" id="KW-1185">Reference proteome</keyword>
<sequence>MAGLSPQITNLVIMLGMMQVSKRIPLDDPFTLNVVRGCYIASNVIIALIYLYVQAQINKKKDMTTLKYVEPAPVGSSDEGKLVTTTIQAYDSAQLKTAFRGQLMGVAMMAFMHLYLKYTNPLLIQSIIPLKGAFENNLVKIHVYGQPASGDLKRPFKAAAGFMSAMQGGTVQSDKKAVEAAERAGRGGAKEE</sequence>
<evidence type="ECO:0000256" key="2">
    <source>
        <dbReference type="SAM" id="Phobius"/>
    </source>
</evidence>
<name>A0A086TGS3_HAPC1</name>
<organism evidence="3 4">
    <name type="scientific">Hapsidospora chrysogenum (strain ATCC 11550 / CBS 779.69 / DSM 880 / IAM 14645 / JCM 23072 / IMI 49137)</name>
    <name type="common">Acremonium chrysogenum</name>
    <dbReference type="NCBI Taxonomy" id="857340"/>
    <lineage>
        <taxon>Eukaryota</taxon>
        <taxon>Fungi</taxon>
        <taxon>Dikarya</taxon>
        <taxon>Ascomycota</taxon>
        <taxon>Pezizomycotina</taxon>
        <taxon>Sordariomycetes</taxon>
        <taxon>Hypocreomycetidae</taxon>
        <taxon>Hypocreales</taxon>
        <taxon>Bionectriaceae</taxon>
        <taxon>Hapsidospora</taxon>
    </lineage>
</organism>
<proteinExistence type="predicted"/>
<dbReference type="Pfam" id="PF10032">
    <property type="entry name" value="Pho88"/>
    <property type="match status" value="1"/>
</dbReference>
<dbReference type="PANTHER" id="PTHR28112:SF1">
    <property type="entry name" value="SRP-INDEPENDENT TARGETING PROTEIN 3"/>
    <property type="match status" value="1"/>
</dbReference>
<dbReference type="OrthoDB" id="18139at2759"/>